<protein>
    <submittedName>
        <fullName evidence="4">Putative transcriptional regulator, contains C-terminal CBS domains</fullName>
    </submittedName>
</protein>
<evidence type="ECO:0000256" key="2">
    <source>
        <dbReference type="PROSITE-ProRule" id="PRU00703"/>
    </source>
</evidence>
<dbReference type="AlphaFoldDB" id="L0D859"/>
<feature type="domain" description="CBS" evidence="3">
    <location>
        <begin position="80"/>
        <end position="137"/>
    </location>
</feature>
<dbReference type="HOGENOM" id="CLU_040681_12_0_0"/>
<dbReference type="Proteomes" id="UP000010798">
    <property type="component" value="Chromosome"/>
</dbReference>
<organism evidence="4 5">
    <name type="scientific">Singulisphaera acidiphila (strain ATCC BAA-1392 / DSM 18658 / VKM B-2454 / MOB10)</name>
    <dbReference type="NCBI Taxonomy" id="886293"/>
    <lineage>
        <taxon>Bacteria</taxon>
        <taxon>Pseudomonadati</taxon>
        <taxon>Planctomycetota</taxon>
        <taxon>Planctomycetia</taxon>
        <taxon>Isosphaerales</taxon>
        <taxon>Isosphaeraceae</taxon>
        <taxon>Singulisphaera</taxon>
    </lineage>
</organism>
<gene>
    <name evidence="4" type="ordered locus">Sinac_1000</name>
</gene>
<keyword evidence="1 2" id="KW-0129">CBS domain</keyword>
<dbReference type="Gene3D" id="3.10.580.10">
    <property type="entry name" value="CBS-domain"/>
    <property type="match status" value="1"/>
</dbReference>
<sequence>MTAPSRAKRTAADVMTPDPRTCSIFSTVLEAVLLFRDADCGAVPVIEEGKPVGILTDRDVALALAEYEEQLPSLPVSKIMTQGVFAIAPETDIDTVVSQFGDRRVRRLLVVGPDDRLLGIVSWADIAPYVPDREVGEAVTEVVEQP</sequence>
<keyword evidence="5" id="KW-1185">Reference proteome</keyword>
<dbReference type="OrthoDB" id="285239at2"/>
<dbReference type="PROSITE" id="PS51371">
    <property type="entry name" value="CBS"/>
    <property type="match status" value="2"/>
</dbReference>
<dbReference type="EMBL" id="CP003364">
    <property type="protein sequence ID" value="AGA25402.1"/>
    <property type="molecule type" value="Genomic_DNA"/>
</dbReference>
<dbReference type="InterPro" id="IPR000644">
    <property type="entry name" value="CBS_dom"/>
</dbReference>
<dbReference type="eggNOG" id="COG0517">
    <property type="taxonomic scope" value="Bacteria"/>
</dbReference>
<accession>L0D859</accession>
<feature type="domain" description="CBS" evidence="3">
    <location>
        <begin position="15"/>
        <end position="71"/>
    </location>
</feature>
<dbReference type="RefSeq" id="WP_015244579.1">
    <property type="nucleotide sequence ID" value="NC_019892.1"/>
</dbReference>
<dbReference type="STRING" id="886293.Sinac_1000"/>
<dbReference type="SUPFAM" id="SSF54631">
    <property type="entry name" value="CBS-domain pair"/>
    <property type="match status" value="1"/>
</dbReference>
<dbReference type="SMART" id="SM00116">
    <property type="entry name" value="CBS"/>
    <property type="match status" value="2"/>
</dbReference>
<evidence type="ECO:0000259" key="3">
    <source>
        <dbReference type="PROSITE" id="PS51371"/>
    </source>
</evidence>
<dbReference type="InterPro" id="IPR046342">
    <property type="entry name" value="CBS_dom_sf"/>
</dbReference>
<dbReference type="PANTHER" id="PTHR43080">
    <property type="entry name" value="CBS DOMAIN-CONTAINING PROTEIN CBSX3, MITOCHONDRIAL"/>
    <property type="match status" value="1"/>
</dbReference>
<evidence type="ECO:0000256" key="1">
    <source>
        <dbReference type="ARBA" id="ARBA00023122"/>
    </source>
</evidence>
<evidence type="ECO:0000313" key="4">
    <source>
        <dbReference type="EMBL" id="AGA25402.1"/>
    </source>
</evidence>
<dbReference type="InterPro" id="IPR051257">
    <property type="entry name" value="Diverse_CBS-Domain"/>
</dbReference>
<name>L0D859_SINAD</name>
<reference evidence="4 5" key="1">
    <citation type="submission" date="2012-02" db="EMBL/GenBank/DDBJ databases">
        <title>Complete sequence of chromosome of Singulisphaera acidiphila DSM 18658.</title>
        <authorList>
            <consortium name="US DOE Joint Genome Institute (JGI-PGF)"/>
            <person name="Lucas S."/>
            <person name="Copeland A."/>
            <person name="Lapidus A."/>
            <person name="Glavina del Rio T."/>
            <person name="Dalin E."/>
            <person name="Tice H."/>
            <person name="Bruce D."/>
            <person name="Goodwin L."/>
            <person name="Pitluck S."/>
            <person name="Peters L."/>
            <person name="Ovchinnikova G."/>
            <person name="Chertkov O."/>
            <person name="Kyrpides N."/>
            <person name="Mavromatis K."/>
            <person name="Ivanova N."/>
            <person name="Brettin T."/>
            <person name="Detter J.C."/>
            <person name="Han C."/>
            <person name="Larimer F."/>
            <person name="Land M."/>
            <person name="Hauser L."/>
            <person name="Markowitz V."/>
            <person name="Cheng J.-F."/>
            <person name="Hugenholtz P."/>
            <person name="Woyke T."/>
            <person name="Wu D."/>
            <person name="Tindall B."/>
            <person name="Pomrenke H."/>
            <person name="Brambilla E."/>
            <person name="Klenk H.-P."/>
            <person name="Eisen J.A."/>
        </authorList>
    </citation>
    <scope>NUCLEOTIDE SEQUENCE [LARGE SCALE GENOMIC DNA]</scope>
    <source>
        <strain evidence="5">ATCC BAA-1392 / DSM 18658 / VKM B-2454 / MOB10</strain>
    </source>
</reference>
<dbReference type="PANTHER" id="PTHR43080:SF2">
    <property type="entry name" value="CBS DOMAIN-CONTAINING PROTEIN"/>
    <property type="match status" value="1"/>
</dbReference>
<evidence type="ECO:0000313" key="5">
    <source>
        <dbReference type="Proteomes" id="UP000010798"/>
    </source>
</evidence>
<dbReference type="KEGG" id="saci:Sinac_1000"/>
<proteinExistence type="predicted"/>
<dbReference type="Pfam" id="PF00571">
    <property type="entry name" value="CBS"/>
    <property type="match status" value="2"/>
</dbReference>